<dbReference type="VEuPathDB" id="FungiDB:PC110_g13359"/>
<dbReference type="Proteomes" id="UP000697107">
    <property type="component" value="Unassembled WGS sequence"/>
</dbReference>
<dbReference type="EMBL" id="RCML01000475">
    <property type="protein sequence ID" value="KAG2976006.1"/>
    <property type="molecule type" value="Genomic_DNA"/>
</dbReference>
<dbReference type="Proteomes" id="UP000251314">
    <property type="component" value="Unassembled WGS sequence"/>
</dbReference>
<evidence type="ECO:0000313" key="4">
    <source>
        <dbReference type="EMBL" id="KAG2928145.1"/>
    </source>
</evidence>
<dbReference type="Proteomes" id="UP000760860">
    <property type="component" value="Unassembled WGS sequence"/>
</dbReference>
<feature type="transmembrane region" description="Helical" evidence="1">
    <location>
        <begin position="141"/>
        <end position="161"/>
    </location>
</feature>
<organism evidence="7 8">
    <name type="scientific">Phytophthora cactorum</name>
    <dbReference type="NCBI Taxonomy" id="29920"/>
    <lineage>
        <taxon>Eukaryota</taxon>
        <taxon>Sar</taxon>
        <taxon>Stramenopiles</taxon>
        <taxon>Oomycota</taxon>
        <taxon>Peronosporomycetes</taxon>
        <taxon>Peronosporales</taxon>
        <taxon>Peronosporaceae</taxon>
        <taxon>Phytophthora</taxon>
    </lineage>
</organism>
<evidence type="ECO:0000313" key="6">
    <source>
        <dbReference type="EMBL" id="KAG3217220.1"/>
    </source>
</evidence>
<evidence type="ECO:0000313" key="7">
    <source>
        <dbReference type="EMBL" id="RAW30277.1"/>
    </source>
</evidence>
<dbReference type="AlphaFoldDB" id="A0A329RZX7"/>
<keyword evidence="1" id="KW-0472">Membrane</keyword>
<comment type="caution">
    <text evidence="7">The sequence shown here is derived from an EMBL/GenBank/DDBJ whole genome shotgun (WGS) entry which is preliminary data.</text>
</comment>
<evidence type="ECO:0000256" key="1">
    <source>
        <dbReference type="SAM" id="Phobius"/>
    </source>
</evidence>
<sequence>MSGTPDSGRVTVKQSPGRSISLCIGMRFATRQDATLHIKDFALVQGKQILLNLKLTGGTANVYVCSSKTKCSFEVRVLRSKSTLASDYFVSSFRAEHNGCSGFAKATAIQIASMSNIKLKARVLTAACYPNMLAQNKLNPFSASSVSPVLLVFILICFAISPY</sequence>
<evidence type="ECO:0000313" key="5">
    <source>
        <dbReference type="EMBL" id="KAG2976006.1"/>
    </source>
</evidence>
<reference evidence="2" key="2">
    <citation type="submission" date="2018-10" db="EMBL/GenBank/DDBJ databases">
        <title>Effector identification in a new, highly contiguous assembly of the strawberry crown rot pathogen Phytophthora cactorum.</title>
        <authorList>
            <person name="Armitage A.D."/>
            <person name="Nellist C.F."/>
            <person name="Bates H."/>
            <person name="Vickerstaff R.J."/>
            <person name="Harrison R.J."/>
        </authorList>
    </citation>
    <scope>NUCLEOTIDE SEQUENCE</scope>
    <source>
        <strain evidence="2">15-7</strain>
        <strain evidence="3">4032</strain>
        <strain evidence="4">4040</strain>
        <strain evidence="5">P415</strain>
        <strain evidence="6">P421</strain>
    </source>
</reference>
<dbReference type="EMBL" id="MJFZ01000379">
    <property type="protein sequence ID" value="RAW30277.1"/>
    <property type="molecule type" value="Genomic_DNA"/>
</dbReference>
<dbReference type="Proteomes" id="UP000736787">
    <property type="component" value="Unassembled WGS sequence"/>
</dbReference>
<keyword evidence="1" id="KW-1133">Transmembrane helix</keyword>
<dbReference type="Proteomes" id="UP000735874">
    <property type="component" value="Unassembled WGS sequence"/>
</dbReference>
<gene>
    <name evidence="7" type="ORF">PC110_g13359</name>
    <name evidence="2" type="ORF">PC113_g14006</name>
    <name evidence="3" type="ORF">PC115_g12952</name>
    <name evidence="4" type="ORF">PC117_g14397</name>
    <name evidence="5" type="ORF">PC118_g13630</name>
    <name evidence="6" type="ORF">PC129_g11937</name>
</gene>
<evidence type="ECO:0000313" key="3">
    <source>
        <dbReference type="EMBL" id="KAG2910222.1"/>
    </source>
</evidence>
<evidence type="ECO:0000313" key="2">
    <source>
        <dbReference type="EMBL" id="KAG2853628.1"/>
    </source>
</evidence>
<dbReference type="EMBL" id="RCMK01000449">
    <property type="protein sequence ID" value="KAG2928145.1"/>
    <property type="molecule type" value="Genomic_DNA"/>
</dbReference>
<dbReference type="EMBL" id="RCMG01000471">
    <property type="protein sequence ID" value="KAG2853628.1"/>
    <property type="molecule type" value="Genomic_DNA"/>
</dbReference>
<proteinExistence type="predicted"/>
<dbReference type="OrthoDB" id="165010at2759"/>
<reference evidence="7 8" key="1">
    <citation type="submission" date="2018-01" db="EMBL/GenBank/DDBJ databases">
        <title>Draft genome of the strawberry crown rot pathogen Phytophthora cactorum.</title>
        <authorList>
            <person name="Armitage A.D."/>
            <person name="Lysoe E."/>
            <person name="Nellist C.F."/>
            <person name="Harrison R.J."/>
            <person name="Brurberg M.B."/>
        </authorList>
    </citation>
    <scope>NUCLEOTIDE SEQUENCE [LARGE SCALE GENOMIC DNA]</scope>
    <source>
        <strain evidence="7 8">10300</strain>
    </source>
</reference>
<keyword evidence="8" id="KW-1185">Reference proteome</keyword>
<dbReference type="Proteomes" id="UP000774804">
    <property type="component" value="Unassembled WGS sequence"/>
</dbReference>
<dbReference type="EMBL" id="RCMI01000449">
    <property type="protein sequence ID" value="KAG2910222.1"/>
    <property type="molecule type" value="Genomic_DNA"/>
</dbReference>
<name>A0A329RZX7_9STRA</name>
<accession>A0A329RZX7</accession>
<protein>
    <submittedName>
        <fullName evidence="7">Uncharacterized protein</fullName>
    </submittedName>
</protein>
<keyword evidence="1" id="KW-0812">Transmembrane</keyword>
<evidence type="ECO:0000313" key="8">
    <source>
        <dbReference type="Proteomes" id="UP000251314"/>
    </source>
</evidence>
<dbReference type="EMBL" id="RCMV01000436">
    <property type="protein sequence ID" value="KAG3217220.1"/>
    <property type="molecule type" value="Genomic_DNA"/>
</dbReference>